<protein>
    <submittedName>
        <fullName evidence="2">Uncharacterized protein</fullName>
    </submittedName>
</protein>
<evidence type="ECO:0000313" key="3">
    <source>
        <dbReference type="Proteomes" id="UP000756132"/>
    </source>
</evidence>
<evidence type="ECO:0000313" key="2">
    <source>
        <dbReference type="EMBL" id="UJO15941.1"/>
    </source>
</evidence>
<reference evidence="2" key="1">
    <citation type="submission" date="2021-12" db="EMBL/GenBank/DDBJ databases">
        <authorList>
            <person name="Zaccaron A."/>
            <person name="Stergiopoulos I."/>
        </authorList>
    </citation>
    <scope>NUCLEOTIDE SEQUENCE</scope>
    <source>
        <strain evidence="2">Race5_Kim</strain>
    </source>
</reference>
<dbReference type="RefSeq" id="XP_047760307.1">
    <property type="nucleotide sequence ID" value="XM_047904465.1"/>
</dbReference>
<gene>
    <name evidence="2" type="ORF">CLAFUR5_05317</name>
</gene>
<organism evidence="2 3">
    <name type="scientific">Passalora fulva</name>
    <name type="common">Tomato leaf mold</name>
    <name type="synonym">Cladosporium fulvum</name>
    <dbReference type="NCBI Taxonomy" id="5499"/>
    <lineage>
        <taxon>Eukaryota</taxon>
        <taxon>Fungi</taxon>
        <taxon>Dikarya</taxon>
        <taxon>Ascomycota</taxon>
        <taxon>Pezizomycotina</taxon>
        <taxon>Dothideomycetes</taxon>
        <taxon>Dothideomycetidae</taxon>
        <taxon>Mycosphaerellales</taxon>
        <taxon>Mycosphaerellaceae</taxon>
        <taxon>Fulvia</taxon>
    </lineage>
</organism>
<feature type="region of interest" description="Disordered" evidence="1">
    <location>
        <begin position="1"/>
        <end position="31"/>
    </location>
</feature>
<dbReference type="GeneID" id="71985195"/>
<dbReference type="AlphaFoldDB" id="A0A9Q8LEH9"/>
<proteinExistence type="predicted"/>
<dbReference type="KEGG" id="ffu:CLAFUR5_05317"/>
<feature type="region of interest" description="Disordered" evidence="1">
    <location>
        <begin position="61"/>
        <end position="97"/>
    </location>
</feature>
<evidence type="ECO:0000256" key="1">
    <source>
        <dbReference type="SAM" id="MobiDB-lite"/>
    </source>
</evidence>
<dbReference type="EMBL" id="CP090166">
    <property type="protein sequence ID" value="UJO15941.1"/>
    <property type="molecule type" value="Genomic_DNA"/>
</dbReference>
<reference evidence="2" key="2">
    <citation type="journal article" date="2022" name="Microb. Genom.">
        <title>A chromosome-scale genome assembly of the tomato pathogen Cladosporium fulvum reveals a compartmentalized genome architecture and the presence of a dispensable chromosome.</title>
        <authorList>
            <person name="Zaccaron A.Z."/>
            <person name="Chen L.H."/>
            <person name="Samaras A."/>
            <person name="Stergiopoulos I."/>
        </authorList>
    </citation>
    <scope>NUCLEOTIDE SEQUENCE</scope>
    <source>
        <strain evidence="2">Race5_Kim</strain>
    </source>
</reference>
<keyword evidence="3" id="KW-1185">Reference proteome</keyword>
<dbReference type="Proteomes" id="UP000756132">
    <property type="component" value="Chromosome 4"/>
</dbReference>
<sequence>MSYLSQFEATSTPRAPPPTTEASNIDNTTANRISTAPYNGVELDLGTIEAIRAVTPVPDQTISFPAYMPDRRTSPSDNKHRPASEHDSGRDTAPVRMKSKLKHLWRSVKKSMARGVGKIFGGSKEE</sequence>
<accession>A0A9Q8LEH9</accession>
<name>A0A9Q8LEH9_PASFU</name>
<feature type="compositionally biased region" description="Basic and acidic residues" evidence="1">
    <location>
        <begin position="69"/>
        <end position="90"/>
    </location>
</feature>